<keyword evidence="8 12" id="KW-0496">Mitochondrion</keyword>
<dbReference type="EMBL" id="MBFS01001504">
    <property type="protein sequence ID" value="PVV00922.1"/>
    <property type="molecule type" value="Genomic_DNA"/>
</dbReference>
<feature type="transmembrane region" description="Helical" evidence="12">
    <location>
        <begin position="133"/>
        <end position="153"/>
    </location>
</feature>
<evidence type="ECO:0000256" key="4">
    <source>
        <dbReference type="ARBA" id="ARBA00022692"/>
    </source>
</evidence>
<feature type="binding site" evidence="10">
    <location>
        <position position="121"/>
    </location>
    <ligand>
        <name>a ubiquinone</name>
        <dbReference type="ChEBI" id="CHEBI:16389"/>
        <note>ligand shared with IP/SDHB</note>
    </ligand>
</feature>
<sequence>MIGLAPFRTVASRSLMMQVPKLRAAAPLVSRFSPILASSFHSSSPKLGLFSNIPPPPEVPKFKPSKFTVAEVTGMKWLTASLVSMVGFALFYGPQPINDLLLGIAFPIHAAIGASAPVTDYIPIRQYPKLRKFALFLLYGGTILTLYGCWVINTKDVGITAYISRLWHAREQKKLD</sequence>
<dbReference type="STRING" id="133381.A0A2T9Z8P6"/>
<dbReference type="AlphaFoldDB" id="A0A2T9Z8P6"/>
<dbReference type="GO" id="GO:0048039">
    <property type="term" value="F:ubiquinone binding"/>
    <property type="evidence" value="ECO:0007669"/>
    <property type="project" value="TreeGrafter"/>
</dbReference>
<dbReference type="Proteomes" id="UP000245609">
    <property type="component" value="Unassembled WGS sequence"/>
</dbReference>
<keyword evidence="7 12" id="KW-1133">Transmembrane helix</keyword>
<proteinExistence type="inferred from homology"/>
<keyword evidence="11" id="KW-0479">Metal-binding</keyword>
<gene>
    <name evidence="13" type="ORF">BB560_004677</name>
</gene>
<evidence type="ECO:0000256" key="6">
    <source>
        <dbReference type="ARBA" id="ARBA00022946"/>
    </source>
</evidence>
<dbReference type="OrthoDB" id="18577at2759"/>
<comment type="caution">
    <text evidence="13">The sequence shown here is derived from an EMBL/GenBank/DDBJ whole genome shotgun (WGS) entry which is preliminary data.</text>
</comment>
<keyword evidence="6 12" id="KW-0809">Transit peptide</keyword>
<reference evidence="13 14" key="1">
    <citation type="journal article" date="2018" name="MBio">
        <title>Comparative Genomics Reveals the Core Gene Toolbox for the Fungus-Insect Symbiosis.</title>
        <authorList>
            <person name="Wang Y."/>
            <person name="Stata M."/>
            <person name="Wang W."/>
            <person name="Stajich J.E."/>
            <person name="White M.M."/>
            <person name="Moncalvo J.M."/>
        </authorList>
    </citation>
    <scope>NUCLEOTIDE SEQUENCE [LARGE SCALE GENOMIC DNA]</scope>
    <source>
        <strain evidence="13 14">SC-DP-2</strain>
    </source>
</reference>
<dbReference type="GO" id="GO:0005743">
    <property type="term" value="C:mitochondrial inner membrane"/>
    <property type="evidence" value="ECO:0007669"/>
    <property type="project" value="UniProtKB-SubCell"/>
</dbReference>
<dbReference type="GO" id="GO:0006099">
    <property type="term" value="P:tricarboxylic acid cycle"/>
    <property type="evidence" value="ECO:0007669"/>
    <property type="project" value="TreeGrafter"/>
</dbReference>
<evidence type="ECO:0000256" key="8">
    <source>
        <dbReference type="ARBA" id="ARBA00023128"/>
    </source>
</evidence>
<keyword evidence="5 12" id="KW-0999">Mitochondrion inner membrane</keyword>
<dbReference type="GO" id="GO:0006121">
    <property type="term" value="P:mitochondrial electron transport, succinate to ubiquinone"/>
    <property type="evidence" value="ECO:0007669"/>
    <property type="project" value="TreeGrafter"/>
</dbReference>
<evidence type="ECO:0000256" key="7">
    <source>
        <dbReference type="ARBA" id="ARBA00022989"/>
    </source>
</evidence>
<dbReference type="GO" id="GO:0020037">
    <property type="term" value="F:heme binding"/>
    <property type="evidence" value="ECO:0007669"/>
    <property type="project" value="TreeGrafter"/>
</dbReference>
<organism evidence="13 14">
    <name type="scientific">Smittium megazygosporum</name>
    <dbReference type="NCBI Taxonomy" id="133381"/>
    <lineage>
        <taxon>Eukaryota</taxon>
        <taxon>Fungi</taxon>
        <taxon>Fungi incertae sedis</taxon>
        <taxon>Zoopagomycota</taxon>
        <taxon>Kickxellomycotina</taxon>
        <taxon>Harpellomycetes</taxon>
        <taxon>Harpellales</taxon>
        <taxon>Legeriomycetaceae</taxon>
        <taxon>Smittium</taxon>
    </lineage>
</organism>
<keyword evidence="14" id="KW-1185">Reference proteome</keyword>
<keyword evidence="11" id="KW-0408">Iron</keyword>
<evidence type="ECO:0000313" key="13">
    <source>
        <dbReference type="EMBL" id="PVV00922.1"/>
    </source>
</evidence>
<dbReference type="InterPro" id="IPR034804">
    <property type="entry name" value="SQR/QFR_C/D"/>
</dbReference>
<evidence type="ECO:0000256" key="1">
    <source>
        <dbReference type="ARBA" id="ARBA00004448"/>
    </source>
</evidence>
<evidence type="ECO:0000256" key="9">
    <source>
        <dbReference type="ARBA" id="ARBA00023136"/>
    </source>
</evidence>
<evidence type="ECO:0000256" key="5">
    <source>
        <dbReference type="ARBA" id="ARBA00022792"/>
    </source>
</evidence>
<dbReference type="PANTHER" id="PTHR13337:SF2">
    <property type="entry name" value="SUCCINATE DEHYDROGENASE [UBIQUINONE] CYTOCHROME B SMALL SUBUNIT, MITOCHONDRIAL"/>
    <property type="match status" value="1"/>
</dbReference>
<keyword evidence="3" id="KW-0813">Transport</keyword>
<evidence type="ECO:0000256" key="10">
    <source>
        <dbReference type="PIRSR" id="PIRSR607992-1"/>
    </source>
</evidence>
<feature type="transmembrane region" description="Helical" evidence="12">
    <location>
        <begin position="100"/>
        <end position="121"/>
    </location>
</feature>
<dbReference type="PANTHER" id="PTHR13337">
    <property type="entry name" value="SUCCINATE DEHYDROGENASE"/>
    <property type="match status" value="1"/>
</dbReference>
<evidence type="ECO:0000313" key="14">
    <source>
        <dbReference type="Proteomes" id="UP000245609"/>
    </source>
</evidence>
<dbReference type="Pfam" id="PF05328">
    <property type="entry name" value="CybS"/>
    <property type="match status" value="1"/>
</dbReference>
<comment type="similarity">
    <text evidence="2 12">Belongs to the CybS family.</text>
</comment>
<evidence type="ECO:0000256" key="3">
    <source>
        <dbReference type="ARBA" id="ARBA00022448"/>
    </source>
</evidence>
<dbReference type="GO" id="GO:0046872">
    <property type="term" value="F:metal ion binding"/>
    <property type="evidence" value="ECO:0007669"/>
    <property type="project" value="UniProtKB-KW"/>
</dbReference>
<dbReference type="Gene3D" id="1.20.1300.10">
    <property type="entry name" value="Fumarate reductase/succinate dehydrogenase, transmembrane subunit"/>
    <property type="match status" value="1"/>
</dbReference>
<evidence type="ECO:0000256" key="11">
    <source>
        <dbReference type="PIRSR" id="PIRSR607992-2"/>
    </source>
</evidence>
<protein>
    <recommendedName>
        <fullName evidence="12">Succinate dehydrogenase [ubiquinone] cytochrome b small subunit</fullName>
    </recommendedName>
</protein>
<feature type="binding site" description="axial binding residue" evidence="11">
    <location>
        <position position="109"/>
    </location>
    <ligand>
        <name>heme b</name>
        <dbReference type="ChEBI" id="CHEBI:60344"/>
        <note>ligand shared with SDHC</note>
    </ligand>
    <ligandPart>
        <name>Fe</name>
        <dbReference type="ChEBI" id="CHEBI:18248"/>
    </ligandPart>
</feature>
<dbReference type="InterPro" id="IPR007992">
    <property type="entry name" value="CybS"/>
</dbReference>
<keyword evidence="4 12" id="KW-0812">Transmembrane</keyword>
<evidence type="ECO:0000256" key="12">
    <source>
        <dbReference type="RuleBase" id="RU364031"/>
    </source>
</evidence>
<comment type="subcellular location">
    <subcellularLocation>
        <location evidence="1 12">Mitochondrion inner membrane</location>
        <topology evidence="1 12">Multi-pass membrane protein</topology>
    </subcellularLocation>
</comment>
<keyword evidence="9 12" id="KW-0472">Membrane</keyword>
<accession>A0A2T9Z8P6</accession>
<name>A0A2T9Z8P6_9FUNG</name>
<evidence type="ECO:0000256" key="2">
    <source>
        <dbReference type="ARBA" id="ARBA00007294"/>
    </source>
</evidence>
<feature type="transmembrane region" description="Helical" evidence="12">
    <location>
        <begin position="75"/>
        <end position="94"/>
    </location>
</feature>